<evidence type="ECO:0000259" key="2">
    <source>
        <dbReference type="Pfam" id="PF09925"/>
    </source>
</evidence>
<accession>A0A0G1KU34</accession>
<name>A0A0G1KU34_9BACT</name>
<keyword evidence="1" id="KW-0472">Membrane</keyword>
<protein>
    <recommendedName>
        <fullName evidence="2">DUF2157 domain-containing protein</fullName>
    </recommendedName>
</protein>
<feature type="transmembrane region" description="Helical" evidence="1">
    <location>
        <begin position="170"/>
        <end position="190"/>
    </location>
</feature>
<dbReference type="InterPro" id="IPR018677">
    <property type="entry name" value="DUF2157"/>
</dbReference>
<evidence type="ECO:0000313" key="4">
    <source>
        <dbReference type="Proteomes" id="UP000034087"/>
    </source>
</evidence>
<feature type="transmembrane region" description="Helical" evidence="1">
    <location>
        <begin position="85"/>
        <end position="105"/>
    </location>
</feature>
<organism evidence="3 4">
    <name type="scientific">Candidatus Giovannonibacteria bacterium GW2011_GWA1_44_25</name>
    <dbReference type="NCBI Taxonomy" id="1618645"/>
    <lineage>
        <taxon>Bacteria</taxon>
        <taxon>Candidatus Giovannoniibacteriota</taxon>
    </lineage>
</organism>
<evidence type="ECO:0000313" key="3">
    <source>
        <dbReference type="EMBL" id="KKT59857.1"/>
    </source>
</evidence>
<keyword evidence="1" id="KW-0812">Transmembrane</keyword>
<dbReference type="AlphaFoldDB" id="A0A0G1KU34"/>
<feature type="transmembrane region" description="Helical" evidence="1">
    <location>
        <begin position="232"/>
        <end position="250"/>
    </location>
</feature>
<feature type="transmembrane region" description="Helical" evidence="1">
    <location>
        <begin position="146"/>
        <end position="165"/>
    </location>
</feature>
<comment type="caution">
    <text evidence="3">The sequence shown here is derived from an EMBL/GenBank/DDBJ whole genome shotgun (WGS) entry which is preliminary data.</text>
</comment>
<keyword evidence="1" id="KW-1133">Transmembrane helix</keyword>
<dbReference type="EMBL" id="LCIR01000006">
    <property type="protein sequence ID" value="KKT59857.1"/>
    <property type="molecule type" value="Genomic_DNA"/>
</dbReference>
<feature type="transmembrane region" description="Helical" evidence="1">
    <location>
        <begin position="282"/>
        <end position="301"/>
    </location>
</feature>
<feature type="domain" description="DUF2157" evidence="2">
    <location>
        <begin position="13"/>
        <end position="159"/>
    </location>
</feature>
<sequence length="334" mass="36885">MLDKNFVLQQIKLWIEERIVTQEDVSALFGAPTAKAEPVGAAAPGSDLLSHKLGISEILYAMGALLVVLGIGILIAQHWSELSSFTKIIATLGSAVAAYIVGAVMNRDENLSKIGQAFFMISGLIMPLGFGVTLDAMNIDFSTFGSQSLMSAVLLALYILSALIFKKDILYFFTIVFGTWFYFSFTSYLVGTNPFFDTLKFYEYRILLAGLVYLLLGYYVAAKNREVAASRLYALGTLGFLGAAFALGGWKPEQNIFWELAFPGLVFVFIFLSIYVKNSAPLTLGALYLMAYIIKITGEYFYDSLGWELSLVIAGLLLILIGYLAFRLKKQYIT</sequence>
<proteinExistence type="predicted"/>
<feature type="transmembrane region" description="Helical" evidence="1">
    <location>
        <begin position="256"/>
        <end position="275"/>
    </location>
</feature>
<feature type="transmembrane region" description="Helical" evidence="1">
    <location>
        <begin position="202"/>
        <end position="220"/>
    </location>
</feature>
<feature type="transmembrane region" description="Helical" evidence="1">
    <location>
        <begin position="117"/>
        <end position="134"/>
    </location>
</feature>
<reference evidence="3 4" key="1">
    <citation type="journal article" date="2015" name="Nature">
        <title>rRNA introns, odd ribosomes, and small enigmatic genomes across a large radiation of phyla.</title>
        <authorList>
            <person name="Brown C.T."/>
            <person name="Hug L.A."/>
            <person name="Thomas B.C."/>
            <person name="Sharon I."/>
            <person name="Castelle C.J."/>
            <person name="Singh A."/>
            <person name="Wilkins M.J."/>
            <person name="Williams K.H."/>
            <person name="Banfield J.F."/>
        </authorList>
    </citation>
    <scope>NUCLEOTIDE SEQUENCE [LARGE SCALE GENOMIC DNA]</scope>
</reference>
<feature type="transmembrane region" description="Helical" evidence="1">
    <location>
        <begin position="58"/>
        <end position="79"/>
    </location>
</feature>
<dbReference type="Proteomes" id="UP000034087">
    <property type="component" value="Unassembled WGS sequence"/>
</dbReference>
<gene>
    <name evidence="3" type="ORF">UW53_C0006G0004</name>
</gene>
<dbReference type="Pfam" id="PF09925">
    <property type="entry name" value="DUF2157"/>
    <property type="match status" value="1"/>
</dbReference>
<feature type="transmembrane region" description="Helical" evidence="1">
    <location>
        <begin position="307"/>
        <end position="326"/>
    </location>
</feature>
<evidence type="ECO:0000256" key="1">
    <source>
        <dbReference type="SAM" id="Phobius"/>
    </source>
</evidence>